<keyword evidence="1" id="KW-0812">Transmembrane</keyword>
<name>A0A2U8UKP2_9CAUD</name>
<keyword evidence="3" id="KW-1185">Reference proteome</keyword>
<gene>
    <name evidence="2" type="primary">78</name>
    <name evidence="2" type="ORF">PBI_SOUR_78</name>
</gene>
<reference evidence="3" key="1">
    <citation type="submission" date="2018-03" db="EMBL/GenBank/DDBJ databases">
        <authorList>
            <person name="Keele B.F."/>
        </authorList>
    </citation>
    <scope>NUCLEOTIDE SEQUENCE [LARGE SCALE GENOMIC DNA]</scope>
</reference>
<accession>A0A2U8UKP2</accession>
<dbReference type="RefSeq" id="YP_009625649.1">
    <property type="nucleotide sequence ID" value="NC_042132.1"/>
</dbReference>
<organism evidence="2 3">
    <name type="scientific">Gordonia phage Sour</name>
    <dbReference type="NCBI Taxonomy" id="2182349"/>
    <lineage>
        <taxon>Viruses</taxon>
        <taxon>Duplodnaviria</taxon>
        <taxon>Heunggongvirae</taxon>
        <taxon>Uroviricota</taxon>
        <taxon>Caudoviricetes</taxon>
        <taxon>Sourvirus</taxon>
        <taxon>Sourvirus sour</taxon>
    </lineage>
</organism>
<evidence type="ECO:0000313" key="2">
    <source>
        <dbReference type="EMBL" id="AWN04279.1"/>
    </source>
</evidence>
<dbReference type="KEGG" id="vg:40102543"/>
<dbReference type="EMBL" id="MH153810">
    <property type="protein sequence ID" value="AWN04279.1"/>
    <property type="molecule type" value="Genomic_DNA"/>
</dbReference>
<evidence type="ECO:0000313" key="3">
    <source>
        <dbReference type="Proteomes" id="UP000246591"/>
    </source>
</evidence>
<keyword evidence="1" id="KW-1133">Transmembrane helix</keyword>
<evidence type="ECO:0000256" key="1">
    <source>
        <dbReference type="SAM" id="Phobius"/>
    </source>
</evidence>
<proteinExistence type="predicted"/>
<feature type="transmembrane region" description="Helical" evidence="1">
    <location>
        <begin position="30"/>
        <end position="52"/>
    </location>
</feature>
<dbReference type="Proteomes" id="UP000246591">
    <property type="component" value="Segment"/>
</dbReference>
<sequence>MSWAQLAAIVIAALIGAVLLETSPRDSLRELAGAASLGGALTAMLILPALTLTT</sequence>
<protein>
    <submittedName>
        <fullName evidence="2">Membrane protein</fullName>
    </submittedName>
</protein>
<keyword evidence="1" id="KW-0472">Membrane</keyword>
<dbReference type="GeneID" id="40102543"/>